<dbReference type="GO" id="GO:0015344">
    <property type="term" value="F:siderophore uptake transmembrane transporter activity"/>
    <property type="evidence" value="ECO:0007669"/>
    <property type="project" value="TreeGrafter"/>
</dbReference>
<evidence type="ECO:0000256" key="12">
    <source>
        <dbReference type="SAM" id="SignalP"/>
    </source>
</evidence>
<protein>
    <submittedName>
        <fullName evidence="15">TonB-dependent receptor</fullName>
    </submittedName>
</protein>
<dbReference type="InterPro" id="IPR012910">
    <property type="entry name" value="Plug_dom"/>
</dbReference>
<keyword evidence="16" id="KW-1185">Reference proteome</keyword>
<evidence type="ECO:0000259" key="13">
    <source>
        <dbReference type="Pfam" id="PF00593"/>
    </source>
</evidence>
<dbReference type="GO" id="GO:0044718">
    <property type="term" value="P:siderophore transmembrane transport"/>
    <property type="evidence" value="ECO:0007669"/>
    <property type="project" value="TreeGrafter"/>
</dbReference>
<evidence type="ECO:0000256" key="6">
    <source>
        <dbReference type="ARBA" id="ARBA00023077"/>
    </source>
</evidence>
<evidence type="ECO:0000259" key="14">
    <source>
        <dbReference type="Pfam" id="PF07715"/>
    </source>
</evidence>
<evidence type="ECO:0000256" key="1">
    <source>
        <dbReference type="ARBA" id="ARBA00004571"/>
    </source>
</evidence>
<dbReference type="GO" id="GO:0009279">
    <property type="term" value="C:cell outer membrane"/>
    <property type="evidence" value="ECO:0007669"/>
    <property type="project" value="UniProtKB-SubCell"/>
</dbReference>
<dbReference type="PANTHER" id="PTHR30069">
    <property type="entry name" value="TONB-DEPENDENT OUTER MEMBRANE RECEPTOR"/>
    <property type="match status" value="1"/>
</dbReference>
<feature type="domain" description="TonB-dependent receptor plug" evidence="14">
    <location>
        <begin position="61"/>
        <end position="152"/>
    </location>
</feature>
<keyword evidence="7 10" id="KW-0472">Membrane</keyword>
<proteinExistence type="inferred from homology"/>
<evidence type="ECO:0000256" key="3">
    <source>
        <dbReference type="ARBA" id="ARBA00022452"/>
    </source>
</evidence>
<dbReference type="InterPro" id="IPR036942">
    <property type="entry name" value="Beta-barrel_TonB_sf"/>
</dbReference>
<sequence length="645" mass="71680">MLRVFLTGLVGTLVLGASSPETAYAQATLPDSVQIQPIHISGARYTRFAAGTKLATLDTLLLQRQPGITLAEALQQRSGLYLKSYGNGMTATVAFRGTTASHTAVLWNGFNIALPTLGLSDFALLPPAAHSTVTLQHGPSGALHGSGAIGGAVVLENPVSFTPQQTLRVQQEAGSFGHQRTAAQGTYANGWLTLTSSYTRTAADNNFKYQDITQFGQPTQEQENAAFHQNSFAQDVHVKLSATQRISARAWWVNTHRQIQPAMGSANSHAQQEDENLRLMTEWQGQLAKGTTTVKAAYFKDRLDYQDDGIQSLSMVHTYQAQLEHERTLLPNLLLQVGTEAQRFSAEVQGYGKEQQQENRFSAYAWLRYDPLDRLQVSLNVRQAWVEGFNPPVTPTLGANFTLLERPASLLTLKGNVSKSYRVPTLNDRFWRPGGNPNLQPENGWGYEAGVAHTAKHAHLNGQTELTLYKLKVQDWIQWQPSANGAYSEPVNLQTVRGHGLELDTRWTYQPVAFWTFTGGAAYGYTISEQALPNARAELQDRQLFYVPKHKAAAWAEARCKGWWVGVDGTFTGLRYTDQDNNNWLDPYALLNASIGKTLHWSSFEAQIQAQVQNLTNTQYQTMAYRAMPSRHFRLSLALQWARKP</sequence>
<reference evidence="15 16" key="1">
    <citation type="submission" date="2020-01" db="EMBL/GenBank/DDBJ databases">
        <authorList>
            <person name="Kim M."/>
        </authorList>
    </citation>
    <scope>NUCLEOTIDE SEQUENCE [LARGE SCALE GENOMIC DNA]</scope>
    <source>
        <strain evidence="15 16">BT10</strain>
    </source>
</reference>
<dbReference type="PROSITE" id="PS52016">
    <property type="entry name" value="TONB_DEPENDENT_REC_3"/>
    <property type="match status" value="1"/>
</dbReference>
<dbReference type="PANTHER" id="PTHR30069:SF29">
    <property type="entry name" value="HEMOGLOBIN AND HEMOGLOBIN-HAPTOGLOBIN-BINDING PROTEIN 1-RELATED"/>
    <property type="match status" value="1"/>
</dbReference>
<gene>
    <name evidence="15" type="ORF">GU926_15145</name>
</gene>
<keyword evidence="3 10" id="KW-1134">Transmembrane beta strand</keyword>
<evidence type="ECO:0000256" key="8">
    <source>
        <dbReference type="ARBA" id="ARBA00023170"/>
    </source>
</evidence>
<feature type="chain" id="PRO_5026878163" evidence="12">
    <location>
        <begin position="24"/>
        <end position="645"/>
    </location>
</feature>
<keyword evidence="2 10" id="KW-0813">Transport</keyword>
<feature type="domain" description="TonB-dependent receptor-like beta-barrel" evidence="13">
    <location>
        <begin position="183"/>
        <end position="615"/>
    </location>
</feature>
<keyword evidence="6 11" id="KW-0798">TonB box</keyword>
<feature type="signal peptide" evidence="12">
    <location>
        <begin position="1"/>
        <end position="23"/>
    </location>
</feature>
<dbReference type="EMBL" id="CP047897">
    <property type="protein sequence ID" value="QHL88690.1"/>
    <property type="molecule type" value="Genomic_DNA"/>
</dbReference>
<dbReference type="InterPro" id="IPR000531">
    <property type="entry name" value="Beta-barrel_TonB"/>
</dbReference>
<dbReference type="InterPro" id="IPR037066">
    <property type="entry name" value="Plug_dom_sf"/>
</dbReference>
<comment type="similarity">
    <text evidence="10 11">Belongs to the TonB-dependent receptor family.</text>
</comment>
<keyword evidence="9 10" id="KW-0998">Cell outer membrane</keyword>
<comment type="subcellular location">
    <subcellularLocation>
        <location evidence="1 10">Cell outer membrane</location>
        <topology evidence="1 10">Multi-pass membrane protein</topology>
    </subcellularLocation>
</comment>
<dbReference type="KEGG" id="nib:GU926_15145"/>
<dbReference type="Proteomes" id="UP000464214">
    <property type="component" value="Chromosome"/>
</dbReference>
<evidence type="ECO:0000256" key="4">
    <source>
        <dbReference type="ARBA" id="ARBA00022692"/>
    </source>
</evidence>
<keyword evidence="4 10" id="KW-0812">Transmembrane</keyword>
<keyword evidence="8 15" id="KW-0675">Receptor</keyword>
<evidence type="ECO:0000256" key="9">
    <source>
        <dbReference type="ARBA" id="ARBA00023237"/>
    </source>
</evidence>
<dbReference type="Gene3D" id="2.170.130.10">
    <property type="entry name" value="TonB-dependent receptor, plug domain"/>
    <property type="match status" value="1"/>
</dbReference>
<evidence type="ECO:0000256" key="10">
    <source>
        <dbReference type="PROSITE-ProRule" id="PRU01360"/>
    </source>
</evidence>
<evidence type="ECO:0000256" key="2">
    <source>
        <dbReference type="ARBA" id="ARBA00022448"/>
    </source>
</evidence>
<name>A0A6P1P2S3_9BACT</name>
<evidence type="ECO:0000256" key="7">
    <source>
        <dbReference type="ARBA" id="ARBA00023136"/>
    </source>
</evidence>
<dbReference type="RefSeq" id="WP_160693355.1">
    <property type="nucleotide sequence ID" value="NZ_CP047897.1"/>
</dbReference>
<accession>A0A6P1P2S3</accession>
<dbReference type="SUPFAM" id="SSF56935">
    <property type="entry name" value="Porins"/>
    <property type="match status" value="1"/>
</dbReference>
<organism evidence="15 16">
    <name type="scientific">Nibribacter ruber</name>
    <dbReference type="NCBI Taxonomy" id="2698458"/>
    <lineage>
        <taxon>Bacteria</taxon>
        <taxon>Pseudomonadati</taxon>
        <taxon>Bacteroidota</taxon>
        <taxon>Cytophagia</taxon>
        <taxon>Cytophagales</taxon>
        <taxon>Hymenobacteraceae</taxon>
        <taxon>Nibribacter</taxon>
    </lineage>
</organism>
<dbReference type="AlphaFoldDB" id="A0A6P1P2S3"/>
<dbReference type="Pfam" id="PF07715">
    <property type="entry name" value="Plug"/>
    <property type="match status" value="1"/>
</dbReference>
<evidence type="ECO:0000256" key="5">
    <source>
        <dbReference type="ARBA" id="ARBA00022729"/>
    </source>
</evidence>
<dbReference type="InterPro" id="IPR039426">
    <property type="entry name" value="TonB-dep_rcpt-like"/>
</dbReference>
<evidence type="ECO:0000256" key="11">
    <source>
        <dbReference type="RuleBase" id="RU003357"/>
    </source>
</evidence>
<keyword evidence="5 12" id="KW-0732">Signal</keyword>
<dbReference type="Gene3D" id="2.40.170.20">
    <property type="entry name" value="TonB-dependent receptor, beta-barrel domain"/>
    <property type="match status" value="1"/>
</dbReference>
<evidence type="ECO:0000313" key="15">
    <source>
        <dbReference type="EMBL" id="QHL88690.1"/>
    </source>
</evidence>
<evidence type="ECO:0000313" key="16">
    <source>
        <dbReference type="Proteomes" id="UP000464214"/>
    </source>
</evidence>
<dbReference type="Pfam" id="PF00593">
    <property type="entry name" value="TonB_dep_Rec_b-barrel"/>
    <property type="match status" value="1"/>
</dbReference>